<reference evidence="1 2" key="1">
    <citation type="journal article" date="2011" name="J. Bacteriol.">
        <title>Genome sequences of the biotechnologically important Bacillus megaterium strains QM B1551 and DSM319.</title>
        <authorList>
            <person name="Eppinger M."/>
            <person name="Bunk B."/>
            <person name="Johns M.A."/>
            <person name="Edirisinghe J.N."/>
            <person name="Kutumbaka K.K."/>
            <person name="Koenig S.S."/>
            <person name="Huot Creasy H."/>
            <person name="Rosovitz M.J."/>
            <person name="Riley D.R."/>
            <person name="Daugherty S."/>
            <person name="Martin M."/>
            <person name="Elbourne L.D."/>
            <person name="Paulsen I."/>
            <person name="Biedendieck R."/>
            <person name="Braun C."/>
            <person name="Grayburn S."/>
            <person name="Dhingra S."/>
            <person name="Lukyanchuk V."/>
            <person name="Ball B."/>
            <person name="Ul-Qamar R."/>
            <person name="Seibel J."/>
            <person name="Bremer E."/>
            <person name="Jahn D."/>
            <person name="Ravel J."/>
            <person name="Vary P.S."/>
        </authorList>
    </citation>
    <scope>NUCLEOTIDE SEQUENCE [LARGE SCALE GENOMIC DNA]</scope>
    <source>
        <strain evidence="2">ATCC 12872 / QMB1551</strain>
    </source>
</reference>
<organism evidence="1 2">
    <name type="scientific">Priestia megaterium (strain ATCC 12872 / QMB1551)</name>
    <name type="common">Bacillus megaterium</name>
    <dbReference type="NCBI Taxonomy" id="545693"/>
    <lineage>
        <taxon>Bacteria</taxon>
        <taxon>Bacillati</taxon>
        <taxon>Bacillota</taxon>
        <taxon>Bacilli</taxon>
        <taxon>Bacillales</taxon>
        <taxon>Bacillaceae</taxon>
        <taxon>Priestia</taxon>
    </lineage>
</organism>
<proteinExistence type="predicted"/>
<name>D5DV01_PRIM1</name>
<dbReference type="Proteomes" id="UP000000935">
    <property type="component" value="Chromosome"/>
</dbReference>
<gene>
    <name evidence="1" type="ordered locus">BMQ_2846</name>
</gene>
<protein>
    <submittedName>
        <fullName evidence="1">Uncharacterized protein</fullName>
    </submittedName>
</protein>
<accession>D5DV01</accession>
<keyword evidence="2" id="KW-1185">Reference proteome</keyword>
<sequence>MKSGTLKTAKVILIHLKKGKKITSLIVVNNTMNFISTSKMAKAIFST</sequence>
<dbReference type="HOGENOM" id="CLU_3164731_0_0_9"/>
<evidence type="ECO:0000313" key="1">
    <source>
        <dbReference type="EMBL" id="ADE69868.1"/>
    </source>
</evidence>
<dbReference type="AlphaFoldDB" id="D5DV01"/>
<dbReference type="EMBL" id="CP001983">
    <property type="protein sequence ID" value="ADE69868.1"/>
    <property type="molecule type" value="Genomic_DNA"/>
</dbReference>
<evidence type="ECO:0000313" key="2">
    <source>
        <dbReference type="Proteomes" id="UP000000935"/>
    </source>
</evidence>
<dbReference type="KEGG" id="bmq:BMQ_2846"/>